<protein>
    <submittedName>
        <fullName evidence="2">Uncharacterized protein</fullName>
    </submittedName>
</protein>
<evidence type="ECO:0000313" key="2">
    <source>
        <dbReference type="EMBL" id="CAE7186972.1"/>
    </source>
</evidence>
<keyword evidence="3" id="KW-1185">Reference proteome</keyword>
<name>A0A812IYS8_SYMPI</name>
<reference evidence="2" key="1">
    <citation type="submission" date="2021-02" db="EMBL/GenBank/DDBJ databases">
        <authorList>
            <person name="Dougan E. K."/>
            <person name="Rhodes N."/>
            <person name="Thang M."/>
            <person name="Chan C."/>
        </authorList>
    </citation>
    <scope>NUCLEOTIDE SEQUENCE</scope>
</reference>
<dbReference type="AlphaFoldDB" id="A0A812IYS8"/>
<comment type="caution">
    <text evidence="2">The sequence shown here is derived from an EMBL/GenBank/DDBJ whole genome shotgun (WGS) entry which is preliminary data.</text>
</comment>
<gene>
    <name evidence="2" type="ORF">SPIL2461_LOCUS1309</name>
</gene>
<evidence type="ECO:0000256" key="1">
    <source>
        <dbReference type="SAM" id="MobiDB-lite"/>
    </source>
</evidence>
<sequence>MAPGEDVVPDSLAIASFKARAQAPPPSKAVSQVPPKAVSQAPPSMTGATVPPKAVSQVPEMQAAQAKAGFKAPPSLAPTPPVTPVTVTSPTPMPAAALVPAPNLVPAPLADPAHIDPAWEVPTADESAVPKDDDGEGWLELLRDGYYRQLREENEFKQPPPYPRAINFAAASGHPVAPSKYPRPALDLQRQILMKFRPDPPNPNKGKGMFGKGGKGMMDMGMMGGYGDWNGDWMGGGGGGWNDWSMDWGMMDMM</sequence>
<dbReference type="EMBL" id="CAJNIZ010001265">
    <property type="protein sequence ID" value="CAE7186972.1"/>
    <property type="molecule type" value="Genomic_DNA"/>
</dbReference>
<organism evidence="2 3">
    <name type="scientific">Symbiodinium pilosum</name>
    <name type="common">Dinoflagellate</name>
    <dbReference type="NCBI Taxonomy" id="2952"/>
    <lineage>
        <taxon>Eukaryota</taxon>
        <taxon>Sar</taxon>
        <taxon>Alveolata</taxon>
        <taxon>Dinophyceae</taxon>
        <taxon>Suessiales</taxon>
        <taxon>Symbiodiniaceae</taxon>
        <taxon>Symbiodinium</taxon>
    </lineage>
</organism>
<feature type="non-terminal residue" evidence="2">
    <location>
        <position position="1"/>
    </location>
</feature>
<dbReference type="Proteomes" id="UP000649617">
    <property type="component" value="Unassembled WGS sequence"/>
</dbReference>
<evidence type="ECO:0000313" key="3">
    <source>
        <dbReference type="Proteomes" id="UP000649617"/>
    </source>
</evidence>
<accession>A0A812IYS8</accession>
<dbReference type="OrthoDB" id="10518636at2759"/>
<proteinExistence type="predicted"/>
<feature type="region of interest" description="Disordered" evidence="1">
    <location>
        <begin position="18"/>
        <end position="87"/>
    </location>
</feature>